<comment type="caution">
    <text evidence="3">The sequence shown here is derived from an EMBL/GenBank/DDBJ whole genome shotgun (WGS) entry which is preliminary data.</text>
</comment>
<feature type="compositionally biased region" description="Basic and acidic residues" evidence="2">
    <location>
        <begin position="483"/>
        <end position="493"/>
    </location>
</feature>
<dbReference type="AlphaFoldDB" id="A0ABD3XUI9"/>
<evidence type="ECO:0000313" key="4">
    <source>
        <dbReference type="Proteomes" id="UP001634394"/>
    </source>
</evidence>
<organism evidence="3 4">
    <name type="scientific">Sinanodonta woodiana</name>
    <name type="common">Chinese pond mussel</name>
    <name type="synonym">Anodonta woodiana</name>
    <dbReference type="NCBI Taxonomy" id="1069815"/>
    <lineage>
        <taxon>Eukaryota</taxon>
        <taxon>Metazoa</taxon>
        <taxon>Spiralia</taxon>
        <taxon>Lophotrochozoa</taxon>
        <taxon>Mollusca</taxon>
        <taxon>Bivalvia</taxon>
        <taxon>Autobranchia</taxon>
        <taxon>Heteroconchia</taxon>
        <taxon>Palaeoheterodonta</taxon>
        <taxon>Unionida</taxon>
        <taxon>Unionoidea</taxon>
        <taxon>Unionidae</taxon>
        <taxon>Unioninae</taxon>
        <taxon>Sinanodonta</taxon>
    </lineage>
</organism>
<feature type="compositionally biased region" description="Polar residues" evidence="2">
    <location>
        <begin position="633"/>
        <end position="671"/>
    </location>
</feature>
<feature type="region of interest" description="Disordered" evidence="2">
    <location>
        <begin position="483"/>
        <end position="516"/>
    </location>
</feature>
<name>A0ABD3XUI9_SINWO</name>
<feature type="compositionally biased region" description="Basic and acidic residues" evidence="2">
    <location>
        <begin position="503"/>
        <end position="516"/>
    </location>
</feature>
<evidence type="ECO:0000256" key="1">
    <source>
        <dbReference type="SAM" id="Coils"/>
    </source>
</evidence>
<feature type="coiled-coil region" evidence="1">
    <location>
        <begin position="87"/>
        <end position="121"/>
    </location>
</feature>
<keyword evidence="1" id="KW-0175">Coiled coil</keyword>
<protein>
    <submittedName>
        <fullName evidence="3">Uncharacterized protein</fullName>
    </submittedName>
</protein>
<evidence type="ECO:0000256" key="2">
    <source>
        <dbReference type="SAM" id="MobiDB-lite"/>
    </source>
</evidence>
<accession>A0ABD3XUI9</accession>
<keyword evidence="4" id="KW-1185">Reference proteome</keyword>
<dbReference type="Proteomes" id="UP001634394">
    <property type="component" value="Unassembled WGS sequence"/>
</dbReference>
<reference evidence="3 4" key="1">
    <citation type="submission" date="2024-11" db="EMBL/GenBank/DDBJ databases">
        <title>Chromosome-level genome assembly of the freshwater bivalve Anodonta woodiana.</title>
        <authorList>
            <person name="Chen X."/>
        </authorList>
    </citation>
    <scope>NUCLEOTIDE SEQUENCE [LARGE SCALE GENOMIC DNA]</scope>
    <source>
        <strain evidence="3">MN2024</strain>
        <tissue evidence="3">Gills</tissue>
    </source>
</reference>
<proteinExistence type="predicted"/>
<gene>
    <name evidence="3" type="ORF">ACJMK2_002178</name>
</gene>
<feature type="region of interest" description="Disordered" evidence="2">
    <location>
        <begin position="621"/>
        <end position="671"/>
    </location>
</feature>
<sequence>MASFCFTVKKALELNRNLMYINEHQKCILAMKNADLSRLQSEVLDLKSIKEKECLLKDCENWKEKYQGSVTSLQEAHSLIAVNLQNLERYRSEVRGNEERIEELEAEIDEATLSMTSVNRMIEEERKAFSTAEQKWHAQEERYLCDIQQLKTELSVLKTQMEKKDLAQQEVVNQVTCLNKELDMLKTIVNVEKESLSCQTELCMLKVEDHDCQTVIEVQCQKIQTEKNQMNTSTTQTINAAFKNCACQTNTSITQTINAALRNCACQTENISYNSFSDSPSIPSTQDLELPEQISAQRSFQIPEDHMNKNVSHNSERENTGIKCIRKGESDIGCRVSSEIQTPVESEFVDVARIISNTKLDNQYADEEFEATLNKSEVSGNIAEFYSVNYHKSIFKNKKLDAESEHHPSCAVSLVTNITLSSSSGNTNDNLSIVIEDETPEESENILNSSDSNLHGKSHWNDDIASADFTIHRCVEDSHLRSEEGIHEEENLKNENFNQHTEIPQEKEDKKEKEDEIIAPSQPSIFSDGSLMLPTGKKRGLMEGDKCIRADESLVSKPKHFKSEIVNKILDENFVESSLEIKPLHLVRRVTYPPFYKSSPHNTVDTKHASSHDQVRLSGHMEKQNPFGKDNKSSNMDQDNKSSNMDQDNKSSNMDQDNKSSNMDQDNKSSNMYQATSCNKICVGTPSAMDENLSSFMTPTIYMQRCKETRLSLSTKMLPGLQSSEKGQCFSSNAGFSPLHRIPQYRLATKRSLVAQVSSLKQSSVSSPGISAVTKSCTPKPSAYSTQDIPSVDVKTEKPKTSLPRFGFLDRKRSIFDEDFNLSSDRVESSAVHTEAPHVLYSRFLSNVKPLKSSNETKEAVRCFSVLVSEPGMLIFSVLVKCTFAINSNKLDKALILTY</sequence>
<evidence type="ECO:0000313" key="3">
    <source>
        <dbReference type="EMBL" id="KAL3889851.1"/>
    </source>
</evidence>
<dbReference type="EMBL" id="JBJQND010000001">
    <property type="protein sequence ID" value="KAL3889851.1"/>
    <property type="molecule type" value="Genomic_DNA"/>
</dbReference>